<evidence type="ECO:0000313" key="4">
    <source>
        <dbReference type="Proteomes" id="UP001454036"/>
    </source>
</evidence>
<proteinExistence type="predicted"/>
<organism evidence="3 4">
    <name type="scientific">Lithospermum erythrorhizon</name>
    <name type="common">Purple gromwell</name>
    <name type="synonym">Lithospermum officinale var. erythrorhizon</name>
    <dbReference type="NCBI Taxonomy" id="34254"/>
    <lineage>
        <taxon>Eukaryota</taxon>
        <taxon>Viridiplantae</taxon>
        <taxon>Streptophyta</taxon>
        <taxon>Embryophyta</taxon>
        <taxon>Tracheophyta</taxon>
        <taxon>Spermatophyta</taxon>
        <taxon>Magnoliopsida</taxon>
        <taxon>eudicotyledons</taxon>
        <taxon>Gunneridae</taxon>
        <taxon>Pentapetalae</taxon>
        <taxon>asterids</taxon>
        <taxon>lamiids</taxon>
        <taxon>Boraginales</taxon>
        <taxon>Boraginaceae</taxon>
        <taxon>Boraginoideae</taxon>
        <taxon>Lithospermeae</taxon>
        <taxon>Lithospermum</taxon>
    </lineage>
</organism>
<accession>A0AAV3Q402</accession>
<dbReference type="GO" id="GO:0003676">
    <property type="term" value="F:nucleic acid binding"/>
    <property type="evidence" value="ECO:0007669"/>
    <property type="project" value="InterPro"/>
</dbReference>
<feature type="domain" description="RNase H type-1" evidence="1">
    <location>
        <begin position="368"/>
        <end position="427"/>
    </location>
</feature>
<name>A0AAV3Q402_LITER</name>
<protein>
    <recommendedName>
        <fullName evidence="5">Reverse transcriptase zinc-binding domain-containing protein</fullName>
    </recommendedName>
</protein>
<dbReference type="InterPro" id="IPR026960">
    <property type="entry name" value="RVT-Znf"/>
</dbReference>
<dbReference type="CDD" id="cd06222">
    <property type="entry name" value="RNase_H_like"/>
    <property type="match status" value="1"/>
</dbReference>
<evidence type="ECO:0000259" key="2">
    <source>
        <dbReference type="Pfam" id="PF13966"/>
    </source>
</evidence>
<dbReference type="InterPro" id="IPR044730">
    <property type="entry name" value="RNase_H-like_dom_plant"/>
</dbReference>
<keyword evidence="4" id="KW-1185">Reference proteome</keyword>
<evidence type="ECO:0008006" key="5">
    <source>
        <dbReference type="Google" id="ProtNLM"/>
    </source>
</evidence>
<dbReference type="GO" id="GO:0004523">
    <property type="term" value="F:RNA-DNA hybrid ribonuclease activity"/>
    <property type="evidence" value="ECO:0007669"/>
    <property type="project" value="InterPro"/>
</dbReference>
<sequence>MQMPEAVYNKIEKIFNTFLFDGMTWCKWSKVCAPYEEGGLNMRRLADLHQAFMQKAWKRLREGNSLCSRFMLNKYCGKHHPRIVPVHPSHSRVWKNLHKVRDEAESNIHWQLGQGLCDFWMDSWMELGPLCNHYPDQKGGIRVNEVWLNGTWDEAALSNLISPDHLHRVKEVFIDQGKPDLLLWKSSKDGQFSFKSTYEAVREQRHPSSLYSVIWHQNIPKKMSFVAWRLLNGWLPVDEVMSKKGIVLASKCMCCAQMKTLNHVFFTNPIAQQLWSHFASLVGIKSNNIQSIQQLLRIWSLSVNTVGHIKQVIPIVILWAIWKARNKAKHMAIPFSFRRLRSRIISVKHKGPTLLCWEKPEKGALKLNIDAAFKDGRGGYGGILRNDQGELVVAMRLEEKCETPLDAEIQALLICLQECIARGYERMGIVITFQRYFIKHWEYST</sequence>
<evidence type="ECO:0000259" key="1">
    <source>
        <dbReference type="Pfam" id="PF13456"/>
    </source>
</evidence>
<dbReference type="Proteomes" id="UP001454036">
    <property type="component" value="Unassembled WGS sequence"/>
</dbReference>
<dbReference type="InterPro" id="IPR002156">
    <property type="entry name" value="RNaseH_domain"/>
</dbReference>
<gene>
    <name evidence="3" type="ORF">LIER_15100</name>
</gene>
<dbReference type="PANTHER" id="PTHR33116:SF80">
    <property type="entry name" value="REVERSE TRANSCRIPTASE ZINC-BINDING DOMAIN-CONTAINING PROTEIN"/>
    <property type="match status" value="1"/>
</dbReference>
<dbReference type="PANTHER" id="PTHR33116">
    <property type="entry name" value="REVERSE TRANSCRIPTASE ZINC-BINDING DOMAIN-CONTAINING PROTEIN-RELATED-RELATED"/>
    <property type="match status" value="1"/>
</dbReference>
<dbReference type="Pfam" id="PF13966">
    <property type="entry name" value="zf-RVT"/>
    <property type="match status" value="1"/>
</dbReference>
<comment type="caution">
    <text evidence="3">The sequence shown here is derived from an EMBL/GenBank/DDBJ whole genome shotgun (WGS) entry which is preliminary data.</text>
</comment>
<dbReference type="Pfam" id="PF13456">
    <property type="entry name" value="RVT_3"/>
    <property type="match status" value="1"/>
</dbReference>
<dbReference type="AlphaFoldDB" id="A0AAV3Q402"/>
<feature type="domain" description="Reverse transcriptase zinc-binding" evidence="2">
    <location>
        <begin position="192"/>
        <end position="275"/>
    </location>
</feature>
<evidence type="ECO:0000313" key="3">
    <source>
        <dbReference type="EMBL" id="GAA0157951.1"/>
    </source>
</evidence>
<reference evidence="3 4" key="1">
    <citation type="submission" date="2024-01" db="EMBL/GenBank/DDBJ databases">
        <title>The complete chloroplast genome sequence of Lithospermum erythrorhizon: insights into the phylogenetic relationship among Boraginaceae species and the maternal lineages of purple gromwells.</title>
        <authorList>
            <person name="Okada T."/>
            <person name="Watanabe K."/>
        </authorList>
    </citation>
    <scope>NUCLEOTIDE SEQUENCE [LARGE SCALE GENOMIC DNA]</scope>
</reference>
<dbReference type="EMBL" id="BAABME010003219">
    <property type="protein sequence ID" value="GAA0157951.1"/>
    <property type="molecule type" value="Genomic_DNA"/>
</dbReference>